<keyword evidence="2" id="KW-0238">DNA-binding</keyword>
<dbReference type="SMART" id="SM00342">
    <property type="entry name" value="HTH_ARAC"/>
    <property type="match status" value="1"/>
</dbReference>
<protein>
    <submittedName>
        <fullName evidence="5">Helix-turn-helix domain-containing protein</fullName>
    </submittedName>
</protein>
<comment type="caution">
    <text evidence="5">The sequence shown here is derived from an EMBL/GenBank/DDBJ whole genome shotgun (WGS) entry which is preliminary data.</text>
</comment>
<sequence length="317" mass="35823">MDERFDSWHDHMFQQVVAPMMITCDDPASFRGSIESIDLGAVHVSAVEASPCEAYRTSRMIRQSDPELFQIAFNLRGETAITQDRRCVLSQPSYLVLYHTSRPHQIRTGFSKETTYGVMVVFPATLLPLPLHKVERLTATPLSGREGIGALISGFLTRLVNGSDQYRMADRLRLGTVLTDLLTALLAHRLEADTVVPPASRQRILLLRIHAFMQQHLADPQLSPATIAAAHGISIRTLHRLFQTQDTTVAAWIRTQRLNRCRRDLSDPTLHDRPIHAIATRWGFTDVTNFSHAFSTAYGLNPRDYRRQLGQSARFLK</sequence>
<evidence type="ECO:0000313" key="6">
    <source>
        <dbReference type="Proteomes" id="UP001589610"/>
    </source>
</evidence>
<dbReference type="EMBL" id="JBHMBS010000037">
    <property type="protein sequence ID" value="MFB9681696.1"/>
    <property type="molecule type" value="Genomic_DNA"/>
</dbReference>
<feature type="domain" description="HTH araC/xylS-type" evidence="4">
    <location>
        <begin position="207"/>
        <end position="308"/>
    </location>
</feature>
<reference evidence="5 6" key="1">
    <citation type="submission" date="2024-09" db="EMBL/GenBank/DDBJ databases">
        <authorList>
            <person name="Sun Q."/>
            <person name="Mori K."/>
        </authorList>
    </citation>
    <scope>NUCLEOTIDE SEQUENCE [LARGE SCALE GENOMIC DNA]</scope>
    <source>
        <strain evidence="5 6">JCM 3028</strain>
    </source>
</reference>
<dbReference type="PANTHER" id="PTHR46796:SF6">
    <property type="entry name" value="ARAC SUBFAMILY"/>
    <property type="match status" value="1"/>
</dbReference>
<dbReference type="InterPro" id="IPR035418">
    <property type="entry name" value="AraC-bd_2"/>
</dbReference>
<evidence type="ECO:0000256" key="1">
    <source>
        <dbReference type="ARBA" id="ARBA00023015"/>
    </source>
</evidence>
<proteinExistence type="predicted"/>
<keyword evidence="3" id="KW-0804">Transcription</keyword>
<dbReference type="Proteomes" id="UP001589610">
    <property type="component" value="Unassembled WGS sequence"/>
</dbReference>
<dbReference type="InterPro" id="IPR050204">
    <property type="entry name" value="AraC_XylS_family_regulators"/>
</dbReference>
<dbReference type="InterPro" id="IPR009057">
    <property type="entry name" value="Homeodomain-like_sf"/>
</dbReference>
<evidence type="ECO:0000313" key="5">
    <source>
        <dbReference type="EMBL" id="MFB9681696.1"/>
    </source>
</evidence>
<dbReference type="InterPro" id="IPR018060">
    <property type="entry name" value="HTH_AraC"/>
</dbReference>
<dbReference type="PROSITE" id="PS01124">
    <property type="entry name" value="HTH_ARAC_FAMILY_2"/>
    <property type="match status" value="1"/>
</dbReference>
<keyword evidence="6" id="KW-1185">Reference proteome</keyword>
<evidence type="ECO:0000256" key="2">
    <source>
        <dbReference type="ARBA" id="ARBA00023125"/>
    </source>
</evidence>
<dbReference type="Pfam" id="PF14525">
    <property type="entry name" value="AraC_binding_2"/>
    <property type="match status" value="1"/>
</dbReference>
<dbReference type="Gene3D" id="1.10.10.60">
    <property type="entry name" value="Homeodomain-like"/>
    <property type="match status" value="1"/>
</dbReference>
<accession>A0ABV5TRC6</accession>
<name>A0ABV5TRC6_9ACTN</name>
<evidence type="ECO:0000256" key="3">
    <source>
        <dbReference type="ARBA" id="ARBA00023163"/>
    </source>
</evidence>
<gene>
    <name evidence="5" type="ORF">ACFFRH_39985</name>
</gene>
<dbReference type="RefSeq" id="WP_344748992.1">
    <property type="nucleotide sequence ID" value="NZ_BAAAWW010000177.1"/>
</dbReference>
<dbReference type="Pfam" id="PF12833">
    <property type="entry name" value="HTH_18"/>
    <property type="match status" value="1"/>
</dbReference>
<dbReference type="PANTHER" id="PTHR46796">
    <property type="entry name" value="HTH-TYPE TRANSCRIPTIONAL ACTIVATOR RHAS-RELATED"/>
    <property type="match status" value="1"/>
</dbReference>
<dbReference type="SUPFAM" id="SSF46689">
    <property type="entry name" value="Homeodomain-like"/>
    <property type="match status" value="1"/>
</dbReference>
<evidence type="ECO:0000259" key="4">
    <source>
        <dbReference type="PROSITE" id="PS01124"/>
    </source>
</evidence>
<keyword evidence="1" id="KW-0805">Transcription regulation</keyword>
<organism evidence="5 6">
    <name type="scientific">Streptosporangium vulgare</name>
    <dbReference type="NCBI Taxonomy" id="46190"/>
    <lineage>
        <taxon>Bacteria</taxon>
        <taxon>Bacillati</taxon>
        <taxon>Actinomycetota</taxon>
        <taxon>Actinomycetes</taxon>
        <taxon>Streptosporangiales</taxon>
        <taxon>Streptosporangiaceae</taxon>
        <taxon>Streptosporangium</taxon>
    </lineage>
</organism>